<feature type="binding site" evidence="10 14">
    <location>
        <begin position="197"/>
        <end position="198"/>
    </location>
    <ligand>
        <name>substrate</name>
    </ligand>
</feature>
<evidence type="ECO:0000256" key="14">
    <source>
        <dbReference type="PIRSR" id="PIRSR001461-3"/>
    </source>
</evidence>
<feature type="binding site" evidence="14">
    <location>
        <position position="177"/>
    </location>
    <ligand>
        <name>substrate</name>
    </ligand>
</feature>
<comment type="cofactor">
    <cofactor evidence="5">
        <name>Fe(2+)</name>
        <dbReference type="ChEBI" id="CHEBI:29033"/>
    </cofactor>
</comment>
<dbReference type="OrthoDB" id="1645589at2"/>
<keyword evidence="9 10" id="KW-0413">Isomerase</keyword>
<feature type="active site" description="Proton acceptor" evidence="10 12">
    <location>
        <position position="35"/>
    </location>
</feature>
<evidence type="ECO:0000256" key="9">
    <source>
        <dbReference type="ARBA" id="ARBA00023235"/>
    </source>
</evidence>
<keyword evidence="13" id="KW-0170">Cobalt</keyword>
<keyword evidence="16" id="KW-1185">Reference proteome</keyword>
<dbReference type="GO" id="GO:0005737">
    <property type="term" value="C:cytoplasm"/>
    <property type="evidence" value="ECO:0007669"/>
    <property type="project" value="UniProtKB-ARBA"/>
</dbReference>
<evidence type="ECO:0000256" key="8">
    <source>
        <dbReference type="ARBA" id="ARBA00022723"/>
    </source>
</evidence>
<dbReference type="InterPro" id="IPR026019">
    <property type="entry name" value="Ribul_P_3_epim"/>
</dbReference>
<evidence type="ECO:0000256" key="5">
    <source>
        <dbReference type="ARBA" id="ARBA00001954"/>
    </source>
</evidence>
<dbReference type="GO" id="GO:0046872">
    <property type="term" value="F:metal ion binding"/>
    <property type="evidence" value="ECO:0007669"/>
    <property type="project" value="UniProtKB-UniRule"/>
</dbReference>
<dbReference type="NCBIfam" id="NF004076">
    <property type="entry name" value="PRK05581.1-4"/>
    <property type="match status" value="1"/>
</dbReference>
<evidence type="ECO:0000256" key="1">
    <source>
        <dbReference type="ARBA" id="ARBA00001782"/>
    </source>
</evidence>
<dbReference type="SUPFAM" id="SSF51366">
    <property type="entry name" value="Ribulose-phoshate binding barrel"/>
    <property type="match status" value="1"/>
</dbReference>
<comment type="cofactor">
    <cofactor evidence="4">
        <name>Zn(2+)</name>
        <dbReference type="ChEBI" id="CHEBI:29105"/>
    </cofactor>
</comment>
<comment type="catalytic activity">
    <reaction evidence="1 10 11">
        <text>D-ribulose 5-phosphate = D-xylulose 5-phosphate</text>
        <dbReference type="Rhea" id="RHEA:13677"/>
        <dbReference type="ChEBI" id="CHEBI:57737"/>
        <dbReference type="ChEBI" id="CHEBI:58121"/>
        <dbReference type="EC" id="5.1.3.1"/>
    </reaction>
</comment>
<comment type="cofactor">
    <cofactor evidence="2">
        <name>Mn(2+)</name>
        <dbReference type="ChEBI" id="CHEBI:29035"/>
    </cofactor>
</comment>
<dbReference type="HAMAP" id="MF_02227">
    <property type="entry name" value="RPE"/>
    <property type="match status" value="1"/>
</dbReference>
<comment type="cofactor">
    <cofactor evidence="3">
        <name>Co(2+)</name>
        <dbReference type="ChEBI" id="CHEBI:48828"/>
    </cofactor>
</comment>
<dbReference type="PIRSF" id="PIRSF001461">
    <property type="entry name" value="RPE"/>
    <property type="match status" value="1"/>
</dbReference>
<dbReference type="GO" id="GO:0019323">
    <property type="term" value="P:pentose catabolic process"/>
    <property type="evidence" value="ECO:0007669"/>
    <property type="project" value="UniProtKB-UniRule"/>
</dbReference>
<feature type="binding site" evidence="10 14">
    <location>
        <position position="8"/>
    </location>
    <ligand>
        <name>substrate</name>
    </ligand>
</feature>
<evidence type="ECO:0000313" key="15">
    <source>
        <dbReference type="EMBL" id="QCP36484.1"/>
    </source>
</evidence>
<comment type="pathway">
    <text evidence="10">Carbohydrate degradation.</text>
</comment>
<comment type="function">
    <text evidence="10">Catalyzes the reversible epimerization of D-ribulose 5-phosphate to D-xylulose 5-phosphate.</text>
</comment>
<feature type="binding site" evidence="10">
    <location>
        <begin position="175"/>
        <end position="177"/>
    </location>
    <ligand>
        <name>substrate</name>
    </ligand>
</feature>
<feature type="binding site" evidence="10 13">
    <location>
        <position position="33"/>
    </location>
    <ligand>
        <name>a divalent metal cation</name>
        <dbReference type="ChEBI" id="CHEBI:60240"/>
    </ligand>
</feature>
<dbReference type="KEGG" id="arf:AR1Y2_3030"/>
<keyword evidence="13" id="KW-0862">Zinc</keyword>
<dbReference type="GO" id="GO:0004750">
    <property type="term" value="F:D-ribulose-phosphate 3-epimerase activity"/>
    <property type="evidence" value="ECO:0007669"/>
    <property type="project" value="UniProtKB-UniRule"/>
</dbReference>
<keyword evidence="13" id="KW-0464">Manganese</keyword>
<feature type="binding site" evidence="10 13">
    <location>
        <position position="175"/>
    </location>
    <ligand>
        <name>a divalent metal cation</name>
        <dbReference type="ChEBI" id="CHEBI:60240"/>
    </ligand>
</feature>
<evidence type="ECO:0000256" key="2">
    <source>
        <dbReference type="ARBA" id="ARBA00001936"/>
    </source>
</evidence>
<dbReference type="GO" id="GO:0006098">
    <property type="term" value="P:pentose-phosphate shunt"/>
    <property type="evidence" value="ECO:0007669"/>
    <property type="project" value="UniProtKB-UniRule"/>
</dbReference>
<evidence type="ECO:0000256" key="13">
    <source>
        <dbReference type="PIRSR" id="PIRSR001461-2"/>
    </source>
</evidence>
<dbReference type="CDD" id="cd00429">
    <property type="entry name" value="RPE"/>
    <property type="match status" value="1"/>
</dbReference>
<feature type="binding site" evidence="10 13">
    <location>
        <position position="35"/>
    </location>
    <ligand>
        <name>a divalent metal cation</name>
        <dbReference type="ChEBI" id="CHEBI:60240"/>
    </ligand>
</feature>
<dbReference type="AlphaFoldDB" id="A0A4P8IKE5"/>
<evidence type="ECO:0000256" key="10">
    <source>
        <dbReference type="HAMAP-Rule" id="MF_02227"/>
    </source>
</evidence>
<reference evidence="15 16" key="1">
    <citation type="submission" date="2019-05" db="EMBL/GenBank/DDBJ databases">
        <title>Complete genome sequencing of Anaerostipes rhamnosivorans.</title>
        <authorList>
            <person name="Bui T.P.N."/>
            <person name="de Vos W.M."/>
        </authorList>
    </citation>
    <scope>NUCLEOTIDE SEQUENCE [LARGE SCALE GENOMIC DNA]</scope>
    <source>
        <strain evidence="15 16">1y2</strain>
    </source>
</reference>
<dbReference type="Proteomes" id="UP000298653">
    <property type="component" value="Chromosome"/>
</dbReference>
<proteinExistence type="inferred from homology"/>
<evidence type="ECO:0000256" key="7">
    <source>
        <dbReference type="ARBA" id="ARBA00013188"/>
    </source>
</evidence>
<sequence>MEYILSPSILSADFKTLGDDIRKADAAGAQWIHIDVMDGDFVPNISFGMPVIKSIRSVTDKVFDVHLMVEEPGRFIDEFAACGADYITVHAEACTHLGRVVQQIKEKGCKVGVSLNPATPLSVLDYVLDDLDMVLIMSVNPGFGGQSYIEAMDQKIRDLRNMIEKKGLDVDIQVDGGVTADNIAHIKECGANVFVAGSAVFNGDIEENIKKLFKAMEV</sequence>
<comment type="cofactor">
    <cofactor evidence="10 13">
        <name>a divalent metal cation</name>
        <dbReference type="ChEBI" id="CHEBI:60240"/>
    </cofactor>
    <text evidence="10 13">Binds 1 divalent metal cation per subunit.</text>
</comment>
<dbReference type="NCBIfam" id="TIGR01163">
    <property type="entry name" value="rpe"/>
    <property type="match status" value="1"/>
</dbReference>
<dbReference type="RefSeq" id="WP_137329705.1">
    <property type="nucleotide sequence ID" value="NZ_CP040058.1"/>
</dbReference>
<dbReference type="PROSITE" id="PS01085">
    <property type="entry name" value="RIBUL_P_3_EPIMER_1"/>
    <property type="match status" value="1"/>
</dbReference>
<dbReference type="InterPro" id="IPR011060">
    <property type="entry name" value="RibuloseP-bd_barrel"/>
</dbReference>
<comment type="similarity">
    <text evidence="6 10 11">Belongs to the ribulose-phosphate 3-epimerase family.</text>
</comment>
<evidence type="ECO:0000256" key="11">
    <source>
        <dbReference type="PIRNR" id="PIRNR001461"/>
    </source>
</evidence>
<evidence type="ECO:0000256" key="6">
    <source>
        <dbReference type="ARBA" id="ARBA00009541"/>
    </source>
</evidence>
<feature type="binding site" evidence="10 14">
    <location>
        <begin position="142"/>
        <end position="145"/>
    </location>
    <ligand>
        <name>substrate</name>
    </ligand>
</feature>
<evidence type="ECO:0000256" key="4">
    <source>
        <dbReference type="ARBA" id="ARBA00001947"/>
    </source>
</evidence>
<feature type="active site" description="Proton donor" evidence="10 12">
    <location>
        <position position="175"/>
    </location>
</feature>
<dbReference type="EC" id="5.1.3.1" evidence="7 10"/>
<gene>
    <name evidence="10" type="primary">rpe</name>
    <name evidence="15" type="ORF">AR1Y2_3030</name>
</gene>
<evidence type="ECO:0000256" key="3">
    <source>
        <dbReference type="ARBA" id="ARBA00001941"/>
    </source>
</evidence>
<dbReference type="InterPro" id="IPR013785">
    <property type="entry name" value="Aldolase_TIM"/>
</dbReference>
<dbReference type="PANTHER" id="PTHR11749">
    <property type="entry name" value="RIBULOSE-5-PHOSPHATE-3-EPIMERASE"/>
    <property type="match status" value="1"/>
</dbReference>
<feature type="binding site" evidence="10 13">
    <location>
        <position position="66"/>
    </location>
    <ligand>
        <name>a divalent metal cation</name>
        <dbReference type="ChEBI" id="CHEBI:60240"/>
    </ligand>
</feature>
<accession>A0A4P8IKE5</accession>
<dbReference type="EMBL" id="CP040058">
    <property type="protein sequence ID" value="QCP36484.1"/>
    <property type="molecule type" value="Genomic_DNA"/>
</dbReference>
<feature type="binding site" evidence="10 14">
    <location>
        <position position="66"/>
    </location>
    <ligand>
        <name>substrate</name>
    </ligand>
</feature>
<dbReference type="InterPro" id="IPR000056">
    <property type="entry name" value="Ribul_P_3_epim-like"/>
</dbReference>
<keyword evidence="10 11" id="KW-0119">Carbohydrate metabolism</keyword>
<keyword evidence="8 10" id="KW-0479">Metal-binding</keyword>
<dbReference type="FunFam" id="3.20.20.70:FF:000004">
    <property type="entry name" value="Ribulose-phosphate 3-epimerase"/>
    <property type="match status" value="1"/>
</dbReference>
<dbReference type="Pfam" id="PF00834">
    <property type="entry name" value="Ribul_P_3_epim"/>
    <property type="match status" value="1"/>
</dbReference>
<dbReference type="Gene3D" id="3.20.20.70">
    <property type="entry name" value="Aldolase class I"/>
    <property type="match status" value="1"/>
</dbReference>
<protein>
    <recommendedName>
        <fullName evidence="7 10">Ribulose-phosphate 3-epimerase</fullName>
        <ecNumber evidence="7 10">5.1.3.1</ecNumber>
    </recommendedName>
</protein>
<evidence type="ECO:0000256" key="12">
    <source>
        <dbReference type="PIRSR" id="PIRSR001461-1"/>
    </source>
</evidence>
<evidence type="ECO:0000313" key="16">
    <source>
        <dbReference type="Proteomes" id="UP000298653"/>
    </source>
</evidence>
<organism evidence="15 16">
    <name type="scientific">Anaerostipes rhamnosivorans</name>
    <dbReference type="NCBI Taxonomy" id="1229621"/>
    <lineage>
        <taxon>Bacteria</taxon>
        <taxon>Bacillati</taxon>
        <taxon>Bacillota</taxon>
        <taxon>Clostridia</taxon>
        <taxon>Lachnospirales</taxon>
        <taxon>Lachnospiraceae</taxon>
        <taxon>Anaerostipes</taxon>
    </lineage>
</organism>
<name>A0A4P8IKE5_9FIRM</name>